<keyword evidence="5 9" id="KW-0560">Oxidoreductase</keyword>
<evidence type="ECO:0000256" key="9">
    <source>
        <dbReference type="RuleBase" id="RU000461"/>
    </source>
</evidence>
<keyword evidence="11" id="KW-1185">Reference proteome</keyword>
<dbReference type="InterPro" id="IPR001128">
    <property type="entry name" value="Cyt_P450"/>
</dbReference>
<gene>
    <name evidence="10" type="ORF">NXF25_002224</name>
</gene>
<keyword evidence="4 8" id="KW-0479">Metal-binding</keyword>
<evidence type="ECO:0000256" key="1">
    <source>
        <dbReference type="ARBA" id="ARBA00001971"/>
    </source>
</evidence>
<dbReference type="InterPro" id="IPR002401">
    <property type="entry name" value="Cyt_P450_E_grp-I"/>
</dbReference>
<dbReference type="SUPFAM" id="SSF48264">
    <property type="entry name" value="Cytochrome P450"/>
    <property type="match status" value="1"/>
</dbReference>
<protein>
    <submittedName>
        <fullName evidence="10">Cytochrome P450 2K1-like</fullName>
    </submittedName>
</protein>
<accession>A0AAW1C9P4</accession>
<comment type="cofactor">
    <cofactor evidence="1 8">
        <name>heme</name>
        <dbReference type="ChEBI" id="CHEBI:30413"/>
    </cofactor>
</comment>
<dbReference type="InterPro" id="IPR036396">
    <property type="entry name" value="Cyt_P450_sf"/>
</dbReference>
<evidence type="ECO:0000256" key="4">
    <source>
        <dbReference type="ARBA" id="ARBA00022723"/>
    </source>
</evidence>
<evidence type="ECO:0000256" key="5">
    <source>
        <dbReference type="ARBA" id="ARBA00023002"/>
    </source>
</evidence>
<dbReference type="EMBL" id="JAOTOJ010000001">
    <property type="protein sequence ID" value="KAK9411049.1"/>
    <property type="molecule type" value="Genomic_DNA"/>
</dbReference>
<comment type="caution">
    <text evidence="10">The sequence shown here is derived from an EMBL/GenBank/DDBJ whole genome shotgun (WGS) entry which is preliminary data.</text>
</comment>
<evidence type="ECO:0000256" key="7">
    <source>
        <dbReference type="ARBA" id="ARBA00023033"/>
    </source>
</evidence>
<reference evidence="10 11" key="1">
    <citation type="journal article" date="2024" name="Proc. Natl. Acad. Sci. U.S.A.">
        <title>The genetic regulatory architecture and epigenomic basis for age-related changes in rattlesnake venom.</title>
        <authorList>
            <person name="Hogan M.P."/>
            <person name="Holding M.L."/>
            <person name="Nystrom G.S."/>
            <person name="Colston T.J."/>
            <person name="Bartlett D.A."/>
            <person name="Mason A.J."/>
            <person name="Ellsworth S.A."/>
            <person name="Rautsaw R.M."/>
            <person name="Lawrence K.C."/>
            <person name="Strickland J.L."/>
            <person name="He B."/>
            <person name="Fraser P."/>
            <person name="Margres M.J."/>
            <person name="Gilbert D.M."/>
            <person name="Gibbs H.L."/>
            <person name="Parkinson C.L."/>
            <person name="Rokyta D.R."/>
        </authorList>
    </citation>
    <scope>NUCLEOTIDE SEQUENCE [LARGE SCALE GENOMIC DNA]</scope>
    <source>
        <strain evidence="10">DRR0105</strain>
    </source>
</reference>
<dbReference type="FunFam" id="1.10.630.10:FF:000036">
    <property type="entry name" value="CYtochrome P450 family"/>
    <property type="match status" value="1"/>
</dbReference>
<keyword evidence="7 9" id="KW-0503">Monooxygenase</keyword>
<evidence type="ECO:0000256" key="3">
    <source>
        <dbReference type="ARBA" id="ARBA00022617"/>
    </source>
</evidence>
<dbReference type="GO" id="GO:0005737">
    <property type="term" value="C:cytoplasm"/>
    <property type="evidence" value="ECO:0007669"/>
    <property type="project" value="TreeGrafter"/>
</dbReference>
<organism evidence="10 11">
    <name type="scientific">Crotalus adamanteus</name>
    <name type="common">Eastern diamondback rattlesnake</name>
    <dbReference type="NCBI Taxonomy" id="8729"/>
    <lineage>
        <taxon>Eukaryota</taxon>
        <taxon>Metazoa</taxon>
        <taxon>Chordata</taxon>
        <taxon>Craniata</taxon>
        <taxon>Vertebrata</taxon>
        <taxon>Euteleostomi</taxon>
        <taxon>Lepidosauria</taxon>
        <taxon>Squamata</taxon>
        <taxon>Bifurcata</taxon>
        <taxon>Unidentata</taxon>
        <taxon>Episquamata</taxon>
        <taxon>Toxicofera</taxon>
        <taxon>Serpentes</taxon>
        <taxon>Colubroidea</taxon>
        <taxon>Viperidae</taxon>
        <taxon>Crotalinae</taxon>
        <taxon>Crotalus</taxon>
    </lineage>
</organism>
<dbReference type="InterPro" id="IPR017972">
    <property type="entry name" value="Cyt_P450_CS"/>
</dbReference>
<evidence type="ECO:0000313" key="10">
    <source>
        <dbReference type="EMBL" id="KAK9411049.1"/>
    </source>
</evidence>
<comment type="similarity">
    <text evidence="2 9">Belongs to the cytochrome P450 family.</text>
</comment>
<dbReference type="PROSITE" id="PS00086">
    <property type="entry name" value="CYTOCHROME_P450"/>
    <property type="match status" value="1"/>
</dbReference>
<dbReference type="PANTHER" id="PTHR24300:SF302">
    <property type="entry name" value="CYTOCHROME P450"/>
    <property type="match status" value="1"/>
</dbReference>
<dbReference type="Proteomes" id="UP001474421">
    <property type="component" value="Unassembled WGS sequence"/>
</dbReference>
<feature type="binding site" description="axial binding residue" evidence="8">
    <location>
        <position position="400"/>
    </location>
    <ligand>
        <name>heme</name>
        <dbReference type="ChEBI" id="CHEBI:30413"/>
    </ligand>
    <ligandPart>
        <name>Fe</name>
        <dbReference type="ChEBI" id="CHEBI:18248"/>
    </ligandPart>
</feature>
<dbReference type="Gene3D" id="1.10.630.10">
    <property type="entry name" value="Cytochrome P450"/>
    <property type="match status" value="1"/>
</dbReference>
<keyword evidence="3 8" id="KW-0349">Heme</keyword>
<dbReference type="Pfam" id="PF00067">
    <property type="entry name" value="p450"/>
    <property type="match status" value="2"/>
</dbReference>
<dbReference type="GO" id="GO:0006805">
    <property type="term" value="P:xenobiotic metabolic process"/>
    <property type="evidence" value="ECO:0007669"/>
    <property type="project" value="TreeGrafter"/>
</dbReference>
<evidence type="ECO:0000256" key="2">
    <source>
        <dbReference type="ARBA" id="ARBA00010617"/>
    </source>
</evidence>
<dbReference type="PRINTS" id="PR00463">
    <property type="entry name" value="EP450I"/>
</dbReference>
<dbReference type="PRINTS" id="PR00385">
    <property type="entry name" value="P450"/>
</dbReference>
<dbReference type="PANTHER" id="PTHR24300">
    <property type="entry name" value="CYTOCHROME P450 508A4-RELATED"/>
    <property type="match status" value="1"/>
</dbReference>
<dbReference type="GO" id="GO:0006082">
    <property type="term" value="P:organic acid metabolic process"/>
    <property type="evidence" value="ECO:0007669"/>
    <property type="project" value="TreeGrafter"/>
</dbReference>
<evidence type="ECO:0000313" key="11">
    <source>
        <dbReference type="Proteomes" id="UP001474421"/>
    </source>
</evidence>
<keyword evidence="6 8" id="KW-0408">Iron</keyword>
<name>A0AAW1C9P4_CROAD</name>
<sequence>MFRFRKGSSWNNSVSNLPPGPRTIPILGNLHMMDLKKPYKTMMEWSKEYGPIFRIRLGFQEMVVLTGYETVKEALVNQGDAFAERASIPLFENGTKGFGLVFAHGENWKVMRRFTLSTLREHGMGRKPFDITTILTAAVSNIIISIVLGKRYEYEDAKFLQLLKANSENFQLSGSPAMLLYNLFPMLRFLLATPKSMIKNQNEVHDFIQTILKQYLQDLDENDQSNLIESFLVRQREENMKMKNDGYFCNENLLSLVDDLFGAGTETMANTMRWAILLMMKYPEIQSKVQEEIAKEIGDIQPTTEDRAKMPHTNAVIHEIQRFADIVPTNLPHETAMDVTFKGFLIPKGTHIIPLLTSVLHDESQWEKPHDFYPEHFLDSEGKFVKRDAFMPFSAGRRICAGENLAKMELFLFFTSLLQKFTFQPPLGISKDDLDLTPCVGLTSPPMPYKTCAVLR</sequence>
<dbReference type="GO" id="GO:0020037">
    <property type="term" value="F:heme binding"/>
    <property type="evidence" value="ECO:0007669"/>
    <property type="project" value="InterPro"/>
</dbReference>
<proteinExistence type="inferred from homology"/>
<dbReference type="GO" id="GO:0016712">
    <property type="term" value="F:oxidoreductase activity, acting on paired donors, with incorporation or reduction of molecular oxygen, reduced flavin or flavoprotein as one donor, and incorporation of one atom of oxygen"/>
    <property type="evidence" value="ECO:0007669"/>
    <property type="project" value="TreeGrafter"/>
</dbReference>
<evidence type="ECO:0000256" key="6">
    <source>
        <dbReference type="ARBA" id="ARBA00023004"/>
    </source>
</evidence>
<dbReference type="InterPro" id="IPR050182">
    <property type="entry name" value="Cytochrome_P450_fam2"/>
</dbReference>
<dbReference type="AlphaFoldDB" id="A0AAW1C9P4"/>
<evidence type="ECO:0000256" key="8">
    <source>
        <dbReference type="PIRSR" id="PIRSR602401-1"/>
    </source>
</evidence>
<dbReference type="GO" id="GO:0005506">
    <property type="term" value="F:iron ion binding"/>
    <property type="evidence" value="ECO:0007669"/>
    <property type="project" value="InterPro"/>
</dbReference>